<dbReference type="InterPro" id="IPR021929">
    <property type="entry name" value="R1A-like_N"/>
</dbReference>
<comment type="similarity">
    <text evidence="2">Belongs to the disease resistance NB-LRR family.</text>
</comment>
<reference evidence="10 11" key="1">
    <citation type="journal article" date="2021" name="BMC Genomics">
        <title>Datura genome reveals duplications of psychoactive alkaloid biosynthetic genes and high mutation rate following tissue culture.</title>
        <authorList>
            <person name="Rajewski A."/>
            <person name="Carter-House D."/>
            <person name="Stajich J."/>
            <person name="Litt A."/>
        </authorList>
    </citation>
    <scope>NUCLEOTIDE SEQUENCE [LARGE SCALE GENOMIC DNA]</scope>
    <source>
        <strain evidence="10">AR-01</strain>
    </source>
</reference>
<keyword evidence="4" id="KW-0677">Repeat</keyword>
<comment type="subcellular location">
    <subcellularLocation>
        <location evidence="1">Membrane</location>
    </subcellularLocation>
</comment>
<proteinExistence type="inferred from homology"/>
<evidence type="ECO:0000256" key="2">
    <source>
        <dbReference type="ARBA" id="ARBA00008894"/>
    </source>
</evidence>
<evidence type="ECO:0000256" key="4">
    <source>
        <dbReference type="ARBA" id="ARBA00022737"/>
    </source>
</evidence>
<accession>A0ABS8SDI8</accession>
<evidence type="ECO:0000256" key="6">
    <source>
        <dbReference type="ARBA" id="ARBA00022840"/>
    </source>
</evidence>
<evidence type="ECO:0000256" key="5">
    <source>
        <dbReference type="ARBA" id="ARBA00022821"/>
    </source>
</evidence>
<keyword evidence="7" id="KW-0175">Coiled coil</keyword>
<keyword evidence="3" id="KW-0433">Leucine-rich repeat</keyword>
<keyword evidence="11" id="KW-1185">Reference proteome</keyword>
<dbReference type="Proteomes" id="UP000823775">
    <property type="component" value="Unassembled WGS sequence"/>
</dbReference>
<evidence type="ECO:0000256" key="8">
    <source>
        <dbReference type="ARBA" id="ARBA00023136"/>
    </source>
</evidence>
<evidence type="ECO:0000256" key="3">
    <source>
        <dbReference type="ARBA" id="ARBA00022614"/>
    </source>
</evidence>
<organism evidence="10 11">
    <name type="scientific">Datura stramonium</name>
    <name type="common">Jimsonweed</name>
    <name type="synonym">Common thornapple</name>
    <dbReference type="NCBI Taxonomy" id="4076"/>
    <lineage>
        <taxon>Eukaryota</taxon>
        <taxon>Viridiplantae</taxon>
        <taxon>Streptophyta</taxon>
        <taxon>Embryophyta</taxon>
        <taxon>Tracheophyta</taxon>
        <taxon>Spermatophyta</taxon>
        <taxon>Magnoliopsida</taxon>
        <taxon>eudicotyledons</taxon>
        <taxon>Gunneridae</taxon>
        <taxon>Pentapetalae</taxon>
        <taxon>asterids</taxon>
        <taxon>lamiids</taxon>
        <taxon>Solanales</taxon>
        <taxon>Solanaceae</taxon>
        <taxon>Solanoideae</taxon>
        <taxon>Datureae</taxon>
        <taxon>Datura</taxon>
    </lineage>
</organism>
<dbReference type="CDD" id="cd14798">
    <property type="entry name" value="RX-CC_like"/>
    <property type="match status" value="1"/>
</dbReference>
<evidence type="ECO:0000256" key="7">
    <source>
        <dbReference type="ARBA" id="ARBA00023054"/>
    </source>
</evidence>
<name>A0ABS8SDI8_DATST</name>
<dbReference type="EMBL" id="JACEIK010000426">
    <property type="protein sequence ID" value="MCD7456827.1"/>
    <property type="molecule type" value="Genomic_DNA"/>
</dbReference>
<feature type="domain" description="Late blight resistance protein R1A-like N-terminal" evidence="9">
    <location>
        <begin position="268"/>
        <end position="317"/>
    </location>
</feature>
<evidence type="ECO:0000259" key="9">
    <source>
        <dbReference type="Pfam" id="PF12061"/>
    </source>
</evidence>
<evidence type="ECO:0000313" key="11">
    <source>
        <dbReference type="Proteomes" id="UP000823775"/>
    </source>
</evidence>
<keyword evidence="6" id="KW-0067">ATP-binding</keyword>
<gene>
    <name evidence="10" type="ORF">HAX54_033310</name>
</gene>
<dbReference type="InterPro" id="IPR038005">
    <property type="entry name" value="RX-like_CC"/>
</dbReference>
<evidence type="ECO:0000256" key="1">
    <source>
        <dbReference type="ARBA" id="ARBA00004370"/>
    </source>
</evidence>
<keyword evidence="6" id="KW-0547">Nucleotide-binding</keyword>
<keyword evidence="8" id="KW-0472">Membrane</keyword>
<feature type="domain" description="Late blight resistance protein R1A-like N-terminal" evidence="9">
    <location>
        <begin position="318"/>
        <end position="402"/>
    </location>
</feature>
<protein>
    <recommendedName>
        <fullName evidence="9">Late blight resistance protein R1A-like N-terminal domain-containing protein</fullName>
    </recommendedName>
</protein>
<dbReference type="Pfam" id="PF12061">
    <property type="entry name" value="NB-LRR"/>
    <property type="match status" value="2"/>
</dbReference>
<evidence type="ECO:0000313" key="10">
    <source>
        <dbReference type="EMBL" id="MCD7456827.1"/>
    </source>
</evidence>
<sequence length="486" mass="56210">MSTATAITLSAERRDICLNTKLIPSKYCSVLKRNGCLERMLISYKICGGEKKYSSFCVLEDRSLSQIYHYLDTLERVEEEYCSFHVFSDNGHLLETAKRIQREGSSSHANKYPSSKGPDVTSTLKRMARECDSFYEVLSSYDFSEEYHPLDTLQRIEEDGDSLRVFIEEGMRFIPCIFGNVSILRGFSQWWECCSSNFIQKNHPLDPLKFLNRDFKFLGIILNLHDFKDEPHVVKQAQTLFQHAANALAHIQESRNYYSIHELLSHLQFKFQETKSEIRRTRYSFPEISFQLLANKDGIAIANFVMEFVDAVVENLELKRGRIQPIDPSICKIYMGVLQALKALVYSLTVEGETNQALVHDFSSKIRNNLMELLSHYSNSIDSVNSQLETIPEELKCFQAIVEQQDGLQHFVTQTNGLVYEVEYIFDSCKKKDVPDWCLFPWILGVGEDIRVLMAEVAEHQETNVFDLMLHNTTNGPERRYFFTIC</sequence>
<keyword evidence="5" id="KW-0611">Plant defense</keyword>
<comment type="caution">
    <text evidence="10">The sequence shown here is derived from an EMBL/GenBank/DDBJ whole genome shotgun (WGS) entry which is preliminary data.</text>
</comment>